<protein>
    <recommendedName>
        <fullName evidence="3">Secreted protein</fullName>
    </recommendedName>
</protein>
<evidence type="ECO:0008006" key="3">
    <source>
        <dbReference type="Google" id="ProtNLM"/>
    </source>
</evidence>
<keyword evidence="2" id="KW-1185">Reference proteome</keyword>
<organism evidence="1 2">
    <name type="scientific">Gnathostoma spinigerum</name>
    <dbReference type="NCBI Taxonomy" id="75299"/>
    <lineage>
        <taxon>Eukaryota</taxon>
        <taxon>Metazoa</taxon>
        <taxon>Ecdysozoa</taxon>
        <taxon>Nematoda</taxon>
        <taxon>Chromadorea</taxon>
        <taxon>Rhabditida</taxon>
        <taxon>Spirurina</taxon>
        <taxon>Gnathostomatomorpha</taxon>
        <taxon>Gnathostomatoidea</taxon>
        <taxon>Gnathostomatidae</taxon>
        <taxon>Gnathostoma</taxon>
    </lineage>
</organism>
<dbReference type="AlphaFoldDB" id="A0ABD6F1Y7"/>
<proteinExistence type="predicted"/>
<sequence length="73" mass="8367">MFPFPLFSVPTLYCTSFITPAVQTSAITRLFDKGTFGHRDVLTVRWYTFWAIAKRVHHKSGTSFSEDSDGFIM</sequence>
<name>A0ABD6F1Y7_9BILA</name>
<comment type="caution">
    <text evidence="1">The sequence shown here is derived from an EMBL/GenBank/DDBJ whole genome shotgun (WGS) entry which is preliminary data.</text>
</comment>
<gene>
    <name evidence="1" type="ORF">AB6A40_010557</name>
</gene>
<reference evidence="1 2" key="1">
    <citation type="submission" date="2024-08" db="EMBL/GenBank/DDBJ databases">
        <title>Gnathostoma spinigerum genome.</title>
        <authorList>
            <person name="Gonzalez-Bertolin B."/>
            <person name="Monzon S."/>
            <person name="Zaballos A."/>
            <person name="Jimenez P."/>
            <person name="Dekumyoy P."/>
            <person name="Varona S."/>
            <person name="Cuesta I."/>
            <person name="Sumanam S."/>
            <person name="Adisakwattana P."/>
            <person name="Gasser R.B."/>
            <person name="Hernandez-Gonzalez A."/>
            <person name="Young N.D."/>
            <person name="Perteguer M.J."/>
        </authorList>
    </citation>
    <scope>NUCLEOTIDE SEQUENCE [LARGE SCALE GENOMIC DNA]</scope>
    <source>
        <strain evidence="1">AL3</strain>
        <tissue evidence="1">Liver</tissue>
    </source>
</reference>
<evidence type="ECO:0000313" key="1">
    <source>
        <dbReference type="EMBL" id="MFH4983848.1"/>
    </source>
</evidence>
<dbReference type="Proteomes" id="UP001608902">
    <property type="component" value="Unassembled WGS sequence"/>
</dbReference>
<evidence type="ECO:0000313" key="2">
    <source>
        <dbReference type="Proteomes" id="UP001608902"/>
    </source>
</evidence>
<dbReference type="EMBL" id="JBGFUD010014095">
    <property type="protein sequence ID" value="MFH4983848.1"/>
    <property type="molecule type" value="Genomic_DNA"/>
</dbReference>
<accession>A0ABD6F1Y7</accession>